<gene>
    <name evidence="1" type="ORF">GRFL_1790</name>
</gene>
<evidence type="ECO:0000313" key="1">
    <source>
        <dbReference type="EMBL" id="APU68514.1"/>
    </source>
</evidence>
<dbReference type="EMBL" id="CP016359">
    <property type="protein sequence ID" value="APU68514.1"/>
    <property type="molecule type" value="Genomic_DNA"/>
</dbReference>
<dbReference type="KEGG" id="gfl:GRFL_1790"/>
<dbReference type="STRING" id="1229726.GRFL_1790"/>
<sequence length="50" mass="5910">MLRKPAEDFRKVRMPLTASDLACVIRDFKLFLNYIQIDKKPEFSPGFCIF</sequence>
<evidence type="ECO:0000313" key="2">
    <source>
        <dbReference type="Proteomes" id="UP000186230"/>
    </source>
</evidence>
<name>A0A1L7I5L3_9FLAO</name>
<protein>
    <submittedName>
        <fullName evidence="1">Uncharacterized protein</fullName>
    </submittedName>
</protein>
<dbReference type="Proteomes" id="UP000186230">
    <property type="component" value="Chromosome"/>
</dbReference>
<reference evidence="1 2" key="1">
    <citation type="submission" date="2016-07" db="EMBL/GenBank/DDBJ databases">
        <title>Multi-omics approach to identify versatile polysaccharide utilization systems of a marine flavobacterium Gramella flava.</title>
        <authorList>
            <person name="Tang K."/>
        </authorList>
    </citation>
    <scope>NUCLEOTIDE SEQUENCE [LARGE SCALE GENOMIC DNA]</scope>
    <source>
        <strain evidence="1 2">JLT2011</strain>
    </source>
</reference>
<organism evidence="1 2">
    <name type="scientific">Christiangramia flava JLT2011</name>
    <dbReference type="NCBI Taxonomy" id="1229726"/>
    <lineage>
        <taxon>Bacteria</taxon>
        <taxon>Pseudomonadati</taxon>
        <taxon>Bacteroidota</taxon>
        <taxon>Flavobacteriia</taxon>
        <taxon>Flavobacteriales</taxon>
        <taxon>Flavobacteriaceae</taxon>
        <taxon>Christiangramia</taxon>
    </lineage>
</organism>
<keyword evidence="2" id="KW-1185">Reference proteome</keyword>
<dbReference type="AlphaFoldDB" id="A0A1L7I5L3"/>
<proteinExistence type="predicted"/>
<accession>A0A1L7I5L3</accession>